<evidence type="ECO:0000313" key="9">
    <source>
        <dbReference type="EMBL" id="SVA63117.1"/>
    </source>
</evidence>
<dbReference type="SMART" id="SM00532">
    <property type="entry name" value="LIGANc"/>
    <property type="match status" value="1"/>
</dbReference>
<dbReference type="PROSITE" id="PS01056">
    <property type="entry name" value="DNA_LIGASE_N2"/>
    <property type="match status" value="1"/>
</dbReference>
<evidence type="ECO:0000256" key="4">
    <source>
        <dbReference type="ARBA" id="ARBA00022763"/>
    </source>
</evidence>
<sequence length="319" mass="35868">MSEKTKQQIAKQYYEQGTSPLTDTEWDATYEDNTTVGYKPDGEVYHLFKLLSLQKTFSEMDLEMWRKQFDSLCVRSPKLDGSAISLQYKNGKLIQAATRGNGITGIDITEKAKFLVPEEICIAKTIQIDGEVVVPKVFANARNYAAGSLNLKDIESFKERCEDLCFIAYDLKCNKHTVNSNTWTHLMGTLSREGFKTVMDGGLRKVYPTDGEVYRVNNLVEWTNQGNTAHHPRGSIAFKIQKEGVETTLLDVVWQVGKSGVVSPVAVLDPVEIDGANVSRATLHNIQYINDLNLEIGCRVEVIRSGEIIPRVVRRLDEK</sequence>
<evidence type="ECO:0000259" key="8">
    <source>
        <dbReference type="SMART" id="SM00532"/>
    </source>
</evidence>
<dbReference type="InterPro" id="IPR033136">
    <property type="entry name" value="DNA_ligase_CS"/>
</dbReference>
<dbReference type="InterPro" id="IPR013840">
    <property type="entry name" value="DNAligase_N"/>
</dbReference>
<dbReference type="AlphaFoldDB" id="A0A381XG22"/>
<comment type="catalytic activity">
    <reaction evidence="7">
        <text>NAD(+) + (deoxyribonucleotide)n-3'-hydroxyl + 5'-phospho-(deoxyribonucleotide)m = (deoxyribonucleotide)n+m + AMP + beta-nicotinamide D-nucleotide.</text>
        <dbReference type="EC" id="6.5.1.2"/>
    </reaction>
</comment>
<keyword evidence="4" id="KW-0227">DNA damage</keyword>
<evidence type="ECO:0000256" key="7">
    <source>
        <dbReference type="ARBA" id="ARBA00034005"/>
    </source>
</evidence>
<organism evidence="9">
    <name type="scientific">marine metagenome</name>
    <dbReference type="NCBI Taxonomy" id="408172"/>
    <lineage>
        <taxon>unclassified sequences</taxon>
        <taxon>metagenomes</taxon>
        <taxon>ecological metagenomes</taxon>
    </lineage>
</organism>
<evidence type="ECO:0000256" key="3">
    <source>
        <dbReference type="ARBA" id="ARBA00022705"/>
    </source>
</evidence>
<keyword evidence="3" id="KW-0235">DNA replication</keyword>
<dbReference type="Gene3D" id="3.30.470.30">
    <property type="entry name" value="DNA ligase/mRNA capping enzyme"/>
    <property type="match status" value="1"/>
</dbReference>
<evidence type="ECO:0000256" key="6">
    <source>
        <dbReference type="ARBA" id="ARBA00023204"/>
    </source>
</evidence>
<keyword evidence="6" id="KW-0234">DNA repair</keyword>
<reference evidence="9" key="1">
    <citation type="submission" date="2018-05" db="EMBL/GenBank/DDBJ databases">
        <authorList>
            <person name="Lanie J.A."/>
            <person name="Ng W.-L."/>
            <person name="Kazmierczak K.M."/>
            <person name="Andrzejewski T.M."/>
            <person name="Davidsen T.M."/>
            <person name="Wayne K.J."/>
            <person name="Tettelin H."/>
            <person name="Glass J.I."/>
            <person name="Rusch D."/>
            <person name="Podicherti R."/>
            <person name="Tsui H.-C.T."/>
            <person name="Winkler M.E."/>
        </authorList>
    </citation>
    <scope>NUCLEOTIDE SEQUENCE</scope>
</reference>
<protein>
    <recommendedName>
        <fullName evidence="1">DNA ligase (NAD(+))</fullName>
        <ecNumber evidence="1">6.5.1.2</ecNumber>
    </recommendedName>
</protein>
<evidence type="ECO:0000256" key="2">
    <source>
        <dbReference type="ARBA" id="ARBA00022598"/>
    </source>
</evidence>
<dbReference type="Gene3D" id="2.40.50.140">
    <property type="entry name" value="Nucleic acid-binding proteins"/>
    <property type="match status" value="1"/>
</dbReference>
<gene>
    <name evidence="9" type="ORF">METZ01_LOCUS115971</name>
</gene>
<dbReference type="InterPro" id="IPR013839">
    <property type="entry name" value="DNAligase_adenylation"/>
</dbReference>
<proteinExistence type="predicted"/>
<accession>A0A381XG22</accession>
<evidence type="ECO:0000256" key="5">
    <source>
        <dbReference type="ARBA" id="ARBA00023027"/>
    </source>
</evidence>
<dbReference type="SUPFAM" id="SSF50249">
    <property type="entry name" value="Nucleic acid-binding proteins"/>
    <property type="match status" value="1"/>
</dbReference>
<dbReference type="GO" id="GO:0006260">
    <property type="term" value="P:DNA replication"/>
    <property type="evidence" value="ECO:0007669"/>
    <property type="project" value="UniProtKB-KW"/>
</dbReference>
<evidence type="ECO:0000256" key="1">
    <source>
        <dbReference type="ARBA" id="ARBA00012722"/>
    </source>
</evidence>
<dbReference type="Pfam" id="PF01653">
    <property type="entry name" value="DNA_ligase_aden"/>
    <property type="match status" value="1"/>
</dbReference>
<name>A0A381XG22_9ZZZZ</name>
<dbReference type="InterPro" id="IPR004150">
    <property type="entry name" value="NAD_DNA_ligase_OB"/>
</dbReference>
<keyword evidence="2" id="KW-0436">Ligase</keyword>
<feature type="domain" description="NAD-dependent DNA ligase N-terminal" evidence="8">
    <location>
        <begin position="4"/>
        <end position="319"/>
    </location>
</feature>
<dbReference type="GO" id="GO:0006281">
    <property type="term" value="P:DNA repair"/>
    <property type="evidence" value="ECO:0007669"/>
    <property type="project" value="UniProtKB-KW"/>
</dbReference>
<dbReference type="Pfam" id="PF03120">
    <property type="entry name" value="OB_DNA_ligase"/>
    <property type="match status" value="1"/>
</dbReference>
<dbReference type="GO" id="GO:0003911">
    <property type="term" value="F:DNA ligase (NAD+) activity"/>
    <property type="evidence" value="ECO:0007669"/>
    <property type="project" value="UniProtKB-EC"/>
</dbReference>
<dbReference type="EMBL" id="UINC01014882">
    <property type="protein sequence ID" value="SVA63117.1"/>
    <property type="molecule type" value="Genomic_DNA"/>
</dbReference>
<dbReference type="InterPro" id="IPR012340">
    <property type="entry name" value="NA-bd_OB-fold"/>
</dbReference>
<keyword evidence="5" id="KW-0520">NAD</keyword>
<dbReference type="SUPFAM" id="SSF56091">
    <property type="entry name" value="DNA ligase/mRNA capping enzyme, catalytic domain"/>
    <property type="match status" value="1"/>
</dbReference>
<dbReference type="EC" id="6.5.1.2" evidence="1"/>